<dbReference type="RefSeq" id="WP_207046097.1">
    <property type="nucleotide sequence ID" value="NZ_JAFLNC010000004.1"/>
</dbReference>
<keyword evidence="10 17" id="KW-0227">DNA damage</keyword>
<dbReference type="InterPro" id="IPR043128">
    <property type="entry name" value="Rev_trsase/Diguanyl_cyclase"/>
</dbReference>
<protein>
    <recommendedName>
        <fullName evidence="17">DNA polymerase IV</fullName>
        <shortName evidence="17">Pol IV</shortName>
        <ecNumber evidence="17">2.7.7.7</ecNumber>
    </recommendedName>
</protein>
<evidence type="ECO:0000313" key="19">
    <source>
        <dbReference type="EMBL" id="MBO0334362.1"/>
    </source>
</evidence>
<comment type="subcellular location">
    <subcellularLocation>
        <location evidence="1 17">Cytoplasm</location>
    </subcellularLocation>
</comment>
<dbReference type="InterPro" id="IPR022880">
    <property type="entry name" value="DNApol_IV"/>
</dbReference>
<comment type="subunit">
    <text evidence="3 17">Monomer.</text>
</comment>
<comment type="catalytic activity">
    <reaction evidence="16 17">
        <text>DNA(n) + a 2'-deoxyribonucleoside 5'-triphosphate = DNA(n+1) + diphosphate</text>
        <dbReference type="Rhea" id="RHEA:22508"/>
        <dbReference type="Rhea" id="RHEA-COMP:17339"/>
        <dbReference type="Rhea" id="RHEA-COMP:17340"/>
        <dbReference type="ChEBI" id="CHEBI:33019"/>
        <dbReference type="ChEBI" id="CHEBI:61560"/>
        <dbReference type="ChEBI" id="CHEBI:173112"/>
        <dbReference type="EC" id="2.7.7.7"/>
    </reaction>
</comment>
<keyword evidence="11 17" id="KW-0460">Magnesium</keyword>
<sequence length="427" mass="47136">MASLCRHCLTILEDNRPGDKARCPGCRSPRILHHAELFDLFIAHVDCDAFYAAVEKRDNPDLKAKPIIICHDSPRAVVSTCCYLARMSGVRSAMPLFKAKGLCPQALIIPPDIPKYAAVSREIRGLFDMLTPDVEPLSLDEAFLNLSGTERLHHRNAAQSMAWLAREIEQKIGITVSVGLSYNKYLAKLASDLDKPNGFAVIGRSEALEFLRTRPVSDIWGVGKALERKLTAEGITTIGQLQHREKAELVARYGVMGGRLYHLSRGEDDRRVKSDLRAKSISAETTFSTDISDIDILLARLWPLCEKVSKRLKKSNKAGKTITLKLKTGSFKTLTRSHTLSSPTQLAETLYRAVTPLLQKAAPGNNFRLIGVGISSFGDLDDADRPDLLSGNISHDKDVEAAIDKLRDKFGDAVIIKGRGLTRKTDP</sequence>
<keyword evidence="13 17" id="KW-0238">DNA-binding</keyword>
<evidence type="ECO:0000256" key="6">
    <source>
        <dbReference type="ARBA" id="ARBA00022679"/>
    </source>
</evidence>
<dbReference type="CDD" id="cd03586">
    <property type="entry name" value="PolY_Pol_IV_kappa"/>
    <property type="match status" value="1"/>
</dbReference>
<evidence type="ECO:0000256" key="17">
    <source>
        <dbReference type="HAMAP-Rule" id="MF_01113"/>
    </source>
</evidence>
<dbReference type="PROSITE" id="PS50173">
    <property type="entry name" value="UMUC"/>
    <property type="match status" value="1"/>
</dbReference>
<dbReference type="Proteomes" id="UP000664761">
    <property type="component" value="Unassembled WGS sequence"/>
</dbReference>
<dbReference type="InterPro" id="IPR053848">
    <property type="entry name" value="IMS_HHH_1"/>
</dbReference>
<dbReference type="GO" id="GO:0003887">
    <property type="term" value="F:DNA-directed DNA polymerase activity"/>
    <property type="evidence" value="ECO:0007669"/>
    <property type="project" value="UniProtKB-EC"/>
</dbReference>
<evidence type="ECO:0000256" key="5">
    <source>
        <dbReference type="ARBA" id="ARBA00022490"/>
    </source>
</evidence>
<proteinExistence type="inferred from homology"/>
<organism evidence="19 20">
    <name type="scientific">Sneathiella sedimenti</name>
    <dbReference type="NCBI Taxonomy" id="2816034"/>
    <lineage>
        <taxon>Bacteria</taxon>
        <taxon>Pseudomonadati</taxon>
        <taxon>Pseudomonadota</taxon>
        <taxon>Alphaproteobacteria</taxon>
        <taxon>Sneathiellales</taxon>
        <taxon>Sneathiellaceae</taxon>
        <taxon>Sneathiella</taxon>
    </lineage>
</organism>
<feature type="domain" description="UmuC" evidence="18">
    <location>
        <begin position="42"/>
        <end position="223"/>
    </location>
</feature>
<dbReference type="SUPFAM" id="SSF56672">
    <property type="entry name" value="DNA/RNA polymerases"/>
    <property type="match status" value="1"/>
</dbReference>
<dbReference type="EMBL" id="JAFLNC010000004">
    <property type="protein sequence ID" value="MBO0334362.1"/>
    <property type="molecule type" value="Genomic_DNA"/>
</dbReference>
<accession>A0ABS3F8V0</accession>
<comment type="caution">
    <text evidence="19">The sequence shown here is derived from an EMBL/GenBank/DDBJ whole genome shotgun (WGS) entry which is preliminary data.</text>
</comment>
<evidence type="ECO:0000256" key="2">
    <source>
        <dbReference type="ARBA" id="ARBA00010945"/>
    </source>
</evidence>
<evidence type="ECO:0000256" key="13">
    <source>
        <dbReference type="ARBA" id="ARBA00023125"/>
    </source>
</evidence>
<dbReference type="Pfam" id="PF11799">
    <property type="entry name" value="IMS_C"/>
    <property type="match status" value="1"/>
</dbReference>
<evidence type="ECO:0000256" key="12">
    <source>
        <dbReference type="ARBA" id="ARBA00022932"/>
    </source>
</evidence>
<feature type="binding site" evidence="17">
    <location>
        <position position="46"/>
    </location>
    <ligand>
        <name>Mg(2+)</name>
        <dbReference type="ChEBI" id="CHEBI:18420"/>
    </ligand>
</feature>
<dbReference type="PANTHER" id="PTHR11076:SF33">
    <property type="entry name" value="DNA POLYMERASE KAPPA"/>
    <property type="match status" value="1"/>
</dbReference>
<dbReference type="SUPFAM" id="SSF100879">
    <property type="entry name" value="Lesion bypass DNA polymerase (Y-family), little finger domain"/>
    <property type="match status" value="1"/>
</dbReference>
<reference evidence="19 20" key="1">
    <citation type="submission" date="2021-03" db="EMBL/GenBank/DDBJ databases">
        <title>Sneathiella sp. CAU 1612 isolated from Kang Won-do.</title>
        <authorList>
            <person name="Kim W."/>
        </authorList>
    </citation>
    <scope>NUCLEOTIDE SEQUENCE [LARGE SCALE GENOMIC DNA]</scope>
    <source>
        <strain evidence="19 20">CAU 1612</strain>
    </source>
</reference>
<dbReference type="InterPro" id="IPR043502">
    <property type="entry name" value="DNA/RNA_pol_sf"/>
</dbReference>
<keyword evidence="14 17" id="KW-0234">DNA repair</keyword>
<dbReference type="InterPro" id="IPR050116">
    <property type="entry name" value="DNA_polymerase-Y"/>
</dbReference>
<evidence type="ECO:0000256" key="10">
    <source>
        <dbReference type="ARBA" id="ARBA00022763"/>
    </source>
</evidence>
<evidence type="ECO:0000313" key="20">
    <source>
        <dbReference type="Proteomes" id="UP000664761"/>
    </source>
</evidence>
<dbReference type="InterPro" id="IPR001126">
    <property type="entry name" value="UmuC"/>
</dbReference>
<evidence type="ECO:0000256" key="15">
    <source>
        <dbReference type="ARBA" id="ARBA00025589"/>
    </source>
</evidence>
<keyword evidence="20" id="KW-1185">Reference proteome</keyword>
<evidence type="ECO:0000259" key="18">
    <source>
        <dbReference type="PROSITE" id="PS50173"/>
    </source>
</evidence>
<comment type="similarity">
    <text evidence="2 17">Belongs to the DNA polymerase type-Y family.</text>
</comment>
<evidence type="ECO:0000256" key="11">
    <source>
        <dbReference type="ARBA" id="ARBA00022842"/>
    </source>
</evidence>
<dbReference type="Gene3D" id="1.10.150.20">
    <property type="entry name" value="5' to 3' exonuclease, C-terminal subdomain"/>
    <property type="match status" value="1"/>
</dbReference>
<keyword evidence="4 17" id="KW-0515">Mutator protein</keyword>
<evidence type="ECO:0000256" key="14">
    <source>
        <dbReference type="ARBA" id="ARBA00023204"/>
    </source>
</evidence>
<keyword evidence="7 17" id="KW-0548">Nucleotidyltransferase</keyword>
<dbReference type="InterPro" id="IPR017961">
    <property type="entry name" value="DNA_pol_Y-fam_little_finger"/>
</dbReference>
<dbReference type="Gene3D" id="3.30.1490.100">
    <property type="entry name" value="DNA polymerase, Y-family, little finger domain"/>
    <property type="match status" value="1"/>
</dbReference>
<keyword evidence="12 17" id="KW-0239">DNA-directed DNA polymerase</keyword>
<feature type="site" description="Substrate discrimination" evidence="17">
    <location>
        <position position="51"/>
    </location>
</feature>
<dbReference type="Pfam" id="PF21999">
    <property type="entry name" value="IMS_HHH_1"/>
    <property type="match status" value="1"/>
</dbReference>
<evidence type="ECO:0000256" key="8">
    <source>
        <dbReference type="ARBA" id="ARBA00022705"/>
    </source>
</evidence>
<gene>
    <name evidence="17" type="primary">dinB</name>
    <name evidence="19" type="ORF">J0X12_12095</name>
</gene>
<evidence type="ECO:0000256" key="9">
    <source>
        <dbReference type="ARBA" id="ARBA00022723"/>
    </source>
</evidence>
<evidence type="ECO:0000256" key="16">
    <source>
        <dbReference type="ARBA" id="ARBA00049244"/>
    </source>
</evidence>
<keyword evidence="6 17" id="KW-0808">Transferase</keyword>
<evidence type="ECO:0000256" key="7">
    <source>
        <dbReference type="ARBA" id="ARBA00022695"/>
    </source>
</evidence>
<dbReference type="HAMAP" id="MF_01113">
    <property type="entry name" value="DNApol_IV"/>
    <property type="match status" value="1"/>
</dbReference>
<feature type="active site" evidence="17">
    <location>
        <position position="141"/>
    </location>
</feature>
<dbReference type="Pfam" id="PF00817">
    <property type="entry name" value="IMS"/>
    <property type="match status" value="1"/>
</dbReference>
<comment type="cofactor">
    <cofactor evidence="17">
        <name>Mg(2+)</name>
        <dbReference type="ChEBI" id="CHEBI:18420"/>
    </cofactor>
    <text evidence="17">Binds 2 magnesium ions per subunit.</text>
</comment>
<evidence type="ECO:0000256" key="3">
    <source>
        <dbReference type="ARBA" id="ARBA00011245"/>
    </source>
</evidence>
<name>A0ABS3F8V0_9PROT</name>
<dbReference type="EC" id="2.7.7.7" evidence="17"/>
<dbReference type="NCBIfam" id="NF002751">
    <property type="entry name" value="PRK02794.1"/>
    <property type="match status" value="1"/>
</dbReference>
<dbReference type="InterPro" id="IPR036775">
    <property type="entry name" value="DNA_pol_Y-fam_lit_finger_sf"/>
</dbReference>
<dbReference type="Gene3D" id="3.30.70.270">
    <property type="match status" value="1"/>
</dbReference>
<dbReference type="NCBIfam" id="NF002677">
    <property type="entry name" value="PRK02406.1"/>
    <property type="match status" value="1"/>
</dbReference>
<keyword evidence="8 17" id="KW-0235">DNA replication</keyword>
<keyword evidence="5 17" id="KW-0963">Cytoplasm</keyword>
<dbReference type="Gene3D" id="3.40.1170.60">
    <property type="match status" value="1"/>
</dbReference>
<evidence type="ECO:0000256" key="1">
    <source>
        <dbReference type="ARBA" id="ARBA00004496"/>
    </source>
</evidence>
<feature type="binding site" evidence="17">
    <location>
        <position position="140"/>
    </location>
    <ligand>
        <name>Mg(2+)</name>
        <dbReference type="ChEBI" id="CHEBI:18420"/>
    </ligand>
</feature>
<comment type="function">
    <text evidence="15 17">Poorly processive, error-prone DNA polymerase involved in untargeted mutagenesis. Copies undamaged DNA at stalled replication forks, which arise in vivo from mismatched or misaligned primer ends. These misaligned primers can be extended by PolIV. Exhibits no 3'-5' exonuclease (proofreading) activity. May be involved in translesional synthesis, in conjunction with the beta clamp from PolIII.</text>
</comment>
<keyword evidence="9 17" id="KW-0479">Metal-binding</keyword>
<evidence type="ECO:0000256" key="4">
    <source>
        <dbReference type="ARBA" id="ARBA00022457"/>
    </source>
</evidence>
<dbReference type="PANTHER" id="PTHR11076">
    <property type="entry name" value="DNA REPAIR POLYMERASE UMUC / TRANSFERASE FAMILY MEMBER"/>
    <property type="match status" value="1"/>
</dbReference>